<evidence type="ECO:0000256" key="5">
    <source>
        <dbReference type="ARBA" id="ARBA00022737"/>
    </source>
</evidence>
<dbReference type="EMBL" id="CAMAPF010000128">
    <property type="protein sequence ID" value="CAH9104602.1"/>
    <property type="molecule type" value="Genomic_DNA"/>
</dbReference>
<keyword evidence="9" id="KW-0325">Glycoprotein</keyword>
<dbReference type="InterPro" id="IPR032675">
    <property type="entry name" value="LRR_dom_sf"/>
</dbReference>
<dbReference type="PANTHER" id="PTHR47986:SF1">
    <property type="entry name" value="OS04G0685900 PROTEIN"/>
    <property type="match status" value="1"/>
</dbReference>
<evidence type="ECO:0000256" key="6">
    <source>
        <dbReference type="ARBA" id="ARBA00022989"/>
    </source>
</evidence>
<accession>A0AAV0DRB1</accession>
<keyword evidence="8" id="KW-0675">Receptor</keyword>
<organism evidence="11 12">
    <name type="scientific">Cuscuta epithymum</name>
    <dbReference type="NCBI Taxonomy" id="186058"/>
    <lineage>
        <taxon>Eukaryota</taxon>
        <taxon>Viridiplantae</taxon>
        <taxon>Streptophyta</taxon>
        <taxon>Embryophyta</taxon>
        <taxon>Tracheophyta</taxon>
        <taxon>Spermatophyta</taxon>
        <taxon>Magnoliopsida</taxon>
        <taxon>eudicotyledons</taxon>
        <taxon>Gunneridae</taxon>
        <taxon>Pentapetalae</taxon>
        <taxon>asterids</taxon>
        <taxon>lamiids</taxon>
        <taxon>Solanales</taxon>
        <taxon>Convolvulaceae</taxon>
        <taxon>Cuscuteae</taxon>
        <taxon>Cuscuta</taxon>
        <taxon>Cuscuta subgen. Cuscuta</taxon>
    </lineage>
</organism>
<evidence type="ECO:0000313" key="11">
    <source>
        <dbReference type="EMBL" id="CAH9104602.1"/>
    </source>
</evidence>
<evidence type="ECO:0000256" key="9">
    <source>
        <dbReference type="ARBA" id="ARBA00023180"/>
    </source>
</evidence>
<gene>
    <name evidence="11" type="ORF">CEPIT_LOCUS16834</name>
</gene>
<dbReference type="InterPro" id="IPR013210">
    <property type="entry name" value="LRR_N_plant-typ"/>
</dbReference>
<dbReference type="AlphaFoldDB" id="A0AAV0DRB1"/>
<evidence type="ECO:0000256" key="4">
    <source>
        <dbReference type="ARBA" id="ARBA00022729"/>
    </source>
</evidence>
<dbReference type="SUPFAM" id="SSF52058">
    <property type="entry name" value="L domain-like"/>
    <property type="match status" value="1"/>
</dbReference>
<keyword evidence="12" id="KW-1185">Reference proteome</keyword>
<dbReference type="Gene3D" id="3.80.10.10">
    <property type="entry name" value="Ribonuclease Inhibitor"/>
    <property type="match status" value="1"/>
</dbReference>
<reference evidence="11" key="1">
    <citation type="submission" date="2022-07" db="EMBL/GenBank/DDBJ databases">
        <authorList>
            <person name="Macas J."/>
            <person name="Novak P."/>
            <person name="Neumann P."/>
        </authorList>
    </citation>
    <scope>NUCLEOTIDE SEQUENCE</scope>
</reference>
<evidence type="ECO:0000256" key="7">
    <source>
        <dbReference type="ARBA" id="ARBA00023136"/>
    </source>
</evidence>
<keyword evidence="2" id="KW-0433">Leucine-rich repeat</keyword>
<evidence type="ECO:0000256" key="3">
    <source>
        <dbReference type="ARBA" id="ARBA00022692"/>
    </source>
</evidence>
<comment type="caution">
    <text evidence="11">The sequence shown here is derived from an EMBL/GenBank/DDBJ whole genome shotgun (WGS) entry which is preliminary data.</text>
</comment>
<dbReference type="GO" id="GO:0016020">
    <property type="term" value="C:membrane"/>
    <property type="evidence" value="ECO:0007669"/>
    <property type="project" value="UniProtKB-SubCell"/>
</dbReference>
<keyword evidence="6" id="KW-1133">Transmembrane helix</keyword>
<protein>
    <recommendedName>
        <fullName evidence="10">Leucine-rich repeat-containing N-terminal plant-type domain-containing protein</fullName>
    </recommendedName>
</protein>
<evidence type="ECO:0000256" key="1">
    <source>
        <dbReference type="ARBA" id="ARBA00004167"/>
    </source>
</evidence>
<keyword evidence="3" id="KW-0812">Transmembrane</keyword>
<dbReference type="Pfam" id="PF08263">
    <property type="entry name" value="LRRNT_2"/>
    <property type="match status" value="1"/>
</dbReference>
<dbReference type="InterPro" id="IPR052422">
    <property type="entry name" value="Auxin_Ser/Thr_Kinase"/>
</dbReference>
<evidence type="ECO:0000259" key="10">
    <source>
        <dbReference type="Pfam" id="PF08263"/>
    </source>
</evidence>
<dbReference type="Proteomes" id="UP001152523">
    <property type="component" value="Unassembled WGS sequence"/>
</dbReference>
<sequence length="363" mass="39551">MMIEGKKWQRRNVGHFLSGQVVTAAAGSLLLLLFAAAFAVRTEGLDQTDLESIEYNVMMELKSSLTFPAGVESQWNNWTDPDPCNWSGVLCSARPDLNNYSFVFVINIGGLGISGTLPGSLGNLTGLFRFYAAGNRLTGSLPDFSGCSNLGVLNVARNLFTSIPPTLFHDKTELQWLRLDHNILLQPWKIPEDLSSSSQLVIFTAADCNIYGDFPSFFNDQTFPNLKNLQLGNNHLSGNLPPTLPQYLETLLLSNQTGTADSGLYGSISAIQNLTRLTKLYLQRNNFSGEIPDVSRLQSLTEFILSQNSLTGPMPKSLAGISSLKVVSLFNNNLNGTVPHFNDTVIVITCGNPGLADQKGLPC</sequence>
<keyword evidence="7" id="KW-0472">Membrane</keyword>
<comment type="subcellular location">
    <subcellularLocation>
        <location evidence="1">Membrane</location>
        <topology evidence="1">Single-pass membrane protein</topology>
    </subcellularLocation>
</comment>
<keyword evidence="4" id="KW-0732">Signal</keyword>
<dbReference type="Pfam" id="PF13855">
    <property type="entry name" value="LRR_8"/>
    <property type="match status" value="1"/>
</dbReference>
<keyword evidence="5" id="KW-0677">Repeat</keyword>
<feature type="domain" description="Leucine-rich repeat-containing N-terminal plant-type" evidence="10">
    <location>
        <begin position="56"/>
        <end position="92"/>
    </location>
</feature>
<name>A0AAV0DRB1_9ASTE</name>
<dbReference type="PANTHER" id="PTHR47986">
    <property type="entry name" value="OSJNBA0070M12.3 PROTEIN"/>
    <property type="match status" value="1"/>
</dbReference>
<evidence type="ECO:0000313" key="12">
    <source>
        <dbReference type="Proteomes" id="UP001152523"/>
    </source>
</evidence>
<dbReference type="Pfam" id="PF00560">
    <property type="entry name" value="LRR_1"/>
    <property type="match status" value="2"/>
</dbReference>
<evidence type="ECO:0000256" key="2">
    <source>
        <dbReference type="ARBA" id="ARBA00022614"/>
    </source>
</evidence>
<evidence type="ECO:0000256" key="8">
    <source>
        <dbReference type="ARBA" id="ARBA00023170"/>
    </source>
</evidence>
<dbReference type="InterPro" id="IPR001611">
    <property type="entry name" value="Leu-rich_rpt"/>
</dbReference>
<proteinExistence type="predicted"/>